<dbReference type="AlphaFoldDB" id="A0A2P5FA30"/>
<dbReference type="EMBL" id="JXTC01000049">
    <property type="protein sequence ID" value="PON94649.1"/>
    <property type="molecule type" value="Genomic_DNA"/>
</dbReference>
<protein>
    <submittedName>
        <fullName evidence="1">Uncharacterized protein</fullName>
    </submittedName>
</protein>
<gene>
    <name evidence="1" type="ORF">TorRG33x02_094320</name>
</gene>
<feature type="non-terminal residue" evidence="1">
    <location>
        <position position="1"/>
    </location>
</feature>
<evidence type="ECO:0000313" key="1">
    <source>
        <dbReference type="EMBL" id="PON94649.1"/>
    </source>
</evidence>
<comment type="caution">
    <text evidence="1">The sequence shown here is derived from an EMBL/GenBank/DDBJ whole genome shotgun (WGS) entry which is preliminary data.</text>
</comment>
<dbReference type="Proteomes" id="UP000237000">
    <property type="component" value="Unassembled WGS sequence"/>
</dbReference>
<evidence type="ECO:0000313" key="2">
    <source>
        <dbReference type="Proteomes" id="UP000237000"/>
    </source>
</evidence>
<reference evidence="2" key="1">
    <citation type="submission" date="2016-06" db="EMBL/GenBank/DDBJ databases">
        <title>Parallel loss of symbiosis genes in relatives of nitrogen-fixing non-legume Parasponia.</title>
        <authorList>
            <person name="Van Velzen R."/>
            <person name="Holmer R."/>
            <person name="Bu F."/>
            <person name="Rutten L."/>
            <person name="Van Zeijl A."/>
            <person name="Liu W."/>
            <person name="Santuari L."/>
            <person name="Cao Q."/>
            <person name="Sharma T."/>
            <person name="Shen D."/>
            <person name="Roswanjaya Y."/>
            <person name="Wardhani T."/>
            <person name="Kalhor M.S."/>
            <person name="Jansen J."/>
            <person name="Van den Hoogen J."/>
            <person name="Gungor B."/>
            <person name="Hartog M."/>
            <person name="Hontelez J."/>
            <person name="Verver J."/>
            <person name="Yang W.-C."/>
            <person name="Schijlen E."/>
            <person name="Repin R."/>
            <person name="Schilthuizen M."/>
            <person name="Schranz E."/>
            <person name="Heidstra R."/>
            <person name="Miyata K."/>
            <person name="Fedorova E."/>
            <person name="Kohlen W."/>
            <person name="Bisseling T."/>
            <person name="Smit S."/>
            <person name="Geurts R."/>
        </authorList>
    </citation>
    <scope>NUCLEOTIDE SEQUENCE [LARGE SCALE GENOMIC DNA]</scope>
    <source>
        <strain evidence="2">cv. RG33-2</strain>
    </source>
</reference>
<dbReference type="InParanoid" id="A0A2P5FA30"/>
<accession>A0A2P5FA30</accession>
<sequence>VIDGNTGGDKFNIIRCRCAFVSNFGINGYDLVCRGEKDDNEGGFVNTTSRKNITNIIINLKFPISYLSKDLILYF</sequence>
<name>A0A2P5FA30_TREOI</name>
<organism evidence="1 2">
    <name type="scientific">Trema orientale</name>
    <name type="common">Charcoal tree</name>
    <name type="synonym">Celtis orientalis</name>
    <dbReference type="NCBI Taxonomy" id="63057"/>
    <lineage>
        <taxon>Eukaryota</taxon>
        <taxon>Viridiplantae</taxon>
        <taxon>Streptophyta</taxon>
        <taxon>Embryophyta</taxon>
        <taxon>Tracheophyta</taxon>
        <taxon>Spermatophyta</taxon>
        <taxon>Magnoliopsida</taxon>
        <taxon>eudicotyledons</taxon>
        <taxon>Gunneridae</taxon>
        <taxon>Pentapetalae</taxon>
        <taxon>rosids</taxon>
        <taxon>fabids</taxon>
        <taxon>Rosales</taxon>
        <taxon>Cannabaceae</taxon>
        <taxon>Trema</taxon>
    </lineage>
</organism>
<proteinExistence type="predicted"/>
<dbReference type="OrthoDB" id="10422184at2759"/>
<keyword evidence="2" id="KW-1185">Reference proteome</keyword>